<dbReference type="GO" id="GO:0005737">
    <property type="term" value="C:cytoplasm"/>
    <property type="evidence" value="ECO:0007669"/>
    <property type="project" value="TreeGrafter"/>
</dbReference>
<evidence type="ECO:0000256" key="5">
    <source>
        <dbReference type="ARBA" id="ARBA00022516"/>
    </source>
</evidence>
<dbReference type="Gene3D" id="1.10.600.10">
    <property type="entry name" value="Farnesyl Diphosphate Synthase"/>
    <property type="match status" value="1"/>
</dbReference>
<evidence type="ECO:0000256" key="9">
    <source>
        <dbReference type="ARBA" id="ARBA00023098"/>
    </source>
</evidence>
<comment type="caution">
    <text evidence="11">The sequence shown here is derived from an EMBL/GenBank/DDBJ whole genome shotgun (WGS) entry which is preliminary data.</text>
</comment>
<name>A0AAD5Y088_9FUNG</name>
<evidence type="ECO:0000256" key="10">
    <source>
        <dbReference type="SAM" id="Coils"/>
    </source>
</evidence>
<dbReference type="PANTHER" id="PTHR11525">
    <property type="entry name" value="FARNESYL-PYROPHOSPHATE SYNTHETASE"/>
    <property type="match status" value="1"/>
</dbReference>
<dbReference type="Proteomes" id="UP001211065">
    <property type="component" value="Unassembled WGS sequence"/>
</dbReference>
<evidence type="ECO:0000256" key="8">
    <source>
        <dbReference type="ARBA" id="ARBA00022842"/>
    </source>
</evidence>
<evidence type="ECO:0000256" key="4">
    <source>
        <dbReference type="ARBA" id="ARBA00006706"/>
    </source>
</evidence>
<evidence type="ECO:0000256" key="7">
    <source>
        <dbReference type="ARBA" id="ARBA00022723"/>
    </source>
</evidence>
<organism evidence="11 12">
    <name type="scientific">Clydaea vesicula</name>
    <dbReference type="NCBI Taxonomy" id="447962"/>
    <lineage>
        <taxon>Eukaryota</taxon>
        <taxon>Fungi</taxon>
        <taxon>Fungi incertae sedis</taxon>
        <taxon>Chytridiomycota</taxon>
        <taxon>Chytridiomycota incertae sedis</taxon>
        <taxon>Chytridiomycetes</taxon>
        <taxon>Lobulomycetales</taxon>
        <taxon>Lobulomycetaceae</taxon>
        <taxon>Clydaea</taxon>
    </lineage>
</organism>
<dbReference type="FunFam" id="1.10.600.10:FF:000006">
    <property type="entry name" value="Farnesyl pyrophosphate synthase"/>
    <property type="match status" value="1"/>
</dbReference>
<dbReference type="GO" id="GO:0045337">
    <property type="term" value="P:farnesyl diphosphate biosynthetic process"/>
    <property type="evidence" value="ECO:0007669"/>
    <property type="project" value="TreeGrafter"/>
</dbReference>
<accession>A0AAD5Y088</accession>
<dbReference type="Pfam" id="PF00348">
    <property type="entry name" value="polyprenyl_synt"/>
    <property type="match status" value="1"/>
</dbReference>
<evidence type="ECO:0000313" key="11">
    <source>
        <dbReference type="EMBL" id="KAJ3224371.1"/>
    </source>
</evidence>
<keyword evidence="7" id="KW-0479">Metal-binding</keyword>
<dbReference type="GO" id="GO:0004337">
    <property type="term" value="F:(2E,6E)-farnesyl diphosphate synthase activity"/>
    <property type="evidence" value="ECO:0007669"/>
    <property type="project" value="TreeGrafter"/>
</dbReference>
<keyword evidence="6" id="KW-0808">Transferase</keyword>
<dbReference type="PROSITE" id="PS00723">
    <property type="entry name" value="POLYPRENYL_SYNTHASE_1"/>
    <property type="match status" value="1"/>
</dbReference>
<feature type="coiled-coil region" evidence="10">
    <location>
        <begin position="75"/>
        <end position="116"/>
    </location>
</feature>
<evidence type="ECO:0000256" key="3">
    <source>
        <dbReference type="ARBA" id="ARBA00005035"/>
    </source>
</evidence>
<protein>
    <submittedName>
        <fullName evidence="11">Farnesyl pyrophosphate synthetase</fullName>
    </submittedName>
</protein>
<dbReference type="CDD" id="cd00685">
    <property type="entry name" value="Trans_IPPS_HT"/>
    <property type="match status" value="1"/>
</dbReference>
<dbReference type="SFLD" id="SFLDG01017">
    <property type="entry name" value="Polyprenyl_Transferase_Like"/>
    <property type="match status" value="1"/>
</dbReference>
<dbReference type="InterPro" id="IPR033749">
    <property type="entry name" value="Polyprenyl_synt_CS"/>
</dbReference>
<dbReference type="InterPro" id="IPR008949">
    <property type="entry name" value="Isoprenoid_synthase_dom_sf"/>
</dbReference>
<comment type="similarity">
    <text evidence="4">Belongs to the FPP/GGPP synthase family.</text>
</comment>
<sequence>MESFCTNVLESYTVISANAMHIEIQESIHNLSKSNMREIFAFLHTRVKTKQQLKSFRRFIRQTSSSSNHSKIESITDLDKKINDLKNKEKQLNEKIEKLTNNIDRLSSIVTEKENAAQFQVDLSKNLESIISKSKCNILSLREKSLQLATILKNAKEHISWCQGNANSLKELGSFVPSVNNRQKISQILCGLEEAVVVGLANHQNLNLKPIILNNVSQVELVGHFLTTTAVNIEFSRCQDNNCFTPNIVHNIRLNQVNDFKKFQKLGEKNKNNETIISEFEAVIRKNTSNALCMEKKSKLKLMTKINQFLKNYVLEKAKLRDFGFDYKLLESLNEDIKYKIKSKNVSKTKINALSNSILENFEGVKILRKENNEYGDILQQQLTNFMAVLGTFKSSTITTARSFLLLQENKKNSSKFETEHVAILNTLNFPSFLNHTEIFQHIGKKKDFINFIKFFFMKNGIDWNSSKIENCSFTNIFSTDSLVIEKNDAVIAELIGKIKNNYEFYKTEIIPLLNDSITKSLEKCIAFNEMKEFESEWANYHQFLTRITLKRMKNLLVLASVAIFCSSIPLNENKNVITRYDVDFQSFQDSNKVIKLSTFESLSNSKLHSFDKETVNSNLKPTDTPFFIDFSCDNNVAVERCNFAQQGFINAGNRIAQALNIKNTINVKATFRSFCNNSENCTHSNTLGQAAPAAYFSARPISEEVNWYFYPQALVKQLKHNTGLSYNQYDILADFNSDFDYWFSTNSTPIQPHETSFEFVVSHEFTHGLGFDTAWSNWGTLFSSVATASNYLAPLPFIQGNNAKNSTVPNFQPMTIFDKFTYNSNVSMIEYAQVIYKYVNPNTFINFVNGFEKSAEPFESAKKVFKIVSTLKSLQFIGSDLPSATKETLLLSTLDGLYKQGSSISHVDLGTYLETPDFLMVPAVQSLTGKTLDEIIIKNTNNGDIAPKLIYGPKTLALLSSLGYATHSIPAQLEIQINPNSLGSPFISKNPKDDISAAQKLYFHDSIMTVIKPNEKENFLKVFDHLNKEVLDNLESYNLPKDGKVHIKELIQATVPNGKMNRGMTVLSSYASLVNRDLNAEEIFKANTLGWCVEWLQAFFLVADDIMDGSITRRGQPCWYRRESVGLNAINDSFILESFIYKILKTHFRTETYYVDLIELFHEVSFQTELGQLMDLITAPEDKVDLNRFSTLKYRIQPIILHIYFIFRHAYIVQYKTAYYSFYLPIALSMLMAGIKNPKAYRDAQDILLPLGEYFQVQDDYLDCYGDPEVIGKIGTDIMDNKCSWLINQALILCSSEQKKILEENYGKKTSANELKVKKVFEEINIKQIYEAYEEASYKKIEGLINQLDGTILPKDMFFTFMKRIYKRKK</sequence>
<comment type="pathway">
    <text evidence="2">Isoprenoid biosynthesis; geranyl diphosphate biosynthesis; geranyl diphosphate from dimethylallyl diphosphate and isopentenyl diphosphate: step 1/1.</text>
</comment>
<proteinExistence type="inferred from homology"/>
<evidence type="ECO:0000256" key="2">
    <source>
        <dbReference type="ARBA" id="ARBA00004932"/>
    </source>
</evidence>
<dbReference type="InterPro" id="IPR039702">
    <property type="entry name" value="FPS1-like"/>
</dbReference>
<comment type="cofactor">
    <cofactor evidence="1">
        <name>Mg(2+)</name>
        <dbReference type="ChEBI" id="CHEBI:18420"/>
    </cofactor>
</comment>
<dbReference type="GO" id="GO:0046872">
    <property type="term" value="F:metal ion binding"/>
    <property type="evidence" value="ECO:0007669"/>
    <property type="project" value="UniProtKB-KW"/>
</dbReference>
<keyword evidence="10" id="KW-0175">Coiled coil</keyword>
<dbReference type="EMBL" id="JADGJW010000095">
    <property type="protein sequence ID" value="KAJ3224371.1"/>
    <property type="molecule type" value="Genomic_DNA"/>
</dbReference>
<dbReference type="InterPro" id="IPR000092">
    <property type="entry name" value="Polyprenyl_synt"/>
</dbReference>
<dbReference type="PANTHER" id="PTHR11525:SF0">
    <property type="entry name" value="FARNESYL PYROPHOSPHATE SYNTHASE"/>
    <property type="match status" value="1"/>
</dbReference>
<dbReference type="SUPFAM" id="SSF48576">
    <property type="entry name" value="Terpenoid synthases"/>
    <property type="match status" value="1"/>
</dbReference>
<gene>
    <name evidence="11" type="primary">ERG20</name>
    <name evidence="11" type="ORF">HK099_008543</name>
</gene>
<dbReference type="PROSITE" id="PS00444">
    <property type="entry name" value="POLYPRENYL_SYNTHASE_2"/>
    <property type="match status" value="1"/>
</dbReference>
<keyword evidence="9" id="KW-0443">Lipid metabolism</keyword>
<evidence type="ECO:0000313" key="12">
    <source>
        <dbReference type="Proteomes" id="UP001211065"/>
    </source>
</evidence>
<evidence type="ECO:0000256" key="6">
    <source>
        <dbReference type="ARBA" id="ARBA00022679"/>
    </source>
</evidence>
<dbReference type="GO" id="GO:0004161">
    <property type="term" value="F:dimethylallyltranstransferase activity"/>
    <property type="evidence" value="ECO:0007669"/>
    <property type="project" value="TreeGrafter"/>
</dbReference>
<dbReference type="SFLD" id="SFLDS00005">
    <property type="entry name" value="Isoprenoid_Synthase_Type_I"/>
    <property type="match status" value="1"/>
</dbReference>
<keyword evidence="8" id="KW-0460">Magnesium</keyword>
<keyword evidence="12" id="KW-1185">Reference proteome</keyword>
<comment type="pathway">
    <text evidence="3">Isoprenoid biosynthesis; farnesyl diphosphate biosynthesis; farnesyl diphosphate from geranyl diphosphate and isopentenyl diphosphate: step 1/1.</text>
</comment>
<reference evidence="11" key="1">
    <citation type="submission" date="2020-05" db="EMBL/GenBank/DDBJ databases">
        <title>Phylogenomic resolution of chytrid fungi.</title>
        <authorList>
            <person name="Stajich J.E."/>
            <person name="Amses K."/>
            <person name="Simmons R."/>
            <person name="Seto K."/>
            <person name="Myers J."/>
            <person name="Bonds A."/>
            <person name="Quandt C.A."/>
            <person name="Barry K."/>
            <person name="Liu P."/>
            <person name="Grigoriev I."/>
            <person name="Longcore J.E."/>
            <person name="James T.Y."/>
        </authorList>
    </citation>
    <scope>NUCLEOTIDE SEQUENCE</scope>
    <source>
        <strain evidence="11">JEL0476</strain>
    </source>
</reference>
<evidence type="ECO:0000256" key="1">
    <source>
        <dbReference type="ARBA" id="ARBA00001946"/>
    </source>
</evidence>
<keyword evidence="5" id="KW-0444">Lipid biosynthesis</keyword>